<feature type="transmembrane region" description="Helical" evidence="1">
    <location>
        <begin position="12"/>
        <end position="33"/>
    </location>
</feature>
<dbReference type="EMBL" id="CP132191">
    <property type="protein sequence ID" value="WLP85348.1"/>
    <property type="molecule type" value="Genomic_DNA"/>
</dbReference>
<gene>
    <name evidence="2" type="ORF">Q8852_03440</name>
</gene>
<evidence type="ECO:0000256" key="1">
    <source>
        <dbReference type="SAM" id="Phobius"/>
    </source>
</evidence>
<keyword evidence="1" id="KW-0472">Membrane</keyword>
<keyword evidence="3" id="KW-1185">Reference proteome</keyword>
<keyword evidence="1" id="KW-1133">Transmembrane helix</keyword>
<feature type="transmembrane region" description="Helical" evidence="1">
    <location>
        <begin position="63"/>
        <end position="86"/>
    </location>
</feature>
<name>A0ABY9HAJ1_9MOLU</name>
<evidence type="ECO:0000313" key="2">
    <source>
        <dbReference type="EMBL" id="WLP85348.1"/>
    </source>
</evidence>
<reference evidence="2" key="1">
    <citation type="submission" date="2023-08" db="EMBL/GenBank/DDBJ databases">
        <title>Complete genome sequence of Mycoplasma seminis 2200.</title>
        <authorList>
            <person name="Spergser J."/>
        </authorList>
    </citation>
    <scope>NUCLEOTIDE SEQUENCE [LARGE SCALE GENOMIC DNA]</scope>
    <source>
        <strain evidence="2">2200</strain>
    </source>
</reference>
<accession>A0ABY9HAJ1</accession>
<sequence length="258" mass="31149">MNNQIKAKYLKRNICISILIPILLSIIFWAVVIPLEIYYTNLNITIDKDVIYSRQQYLKTISFIIYDIWFIIVDVFFSLLLFIIIFNRNYWTPKWVHVDNKFPEKLNKFEKFIQKYILVNKKGEPKSYSNFSAKKLKKLKLTIILTPYISLFLFCAFPIASCVIFCVNYDNFPFTLSVINYIFYFIWALISFALHWVMYKMLFYYIVKFNKINIQDFNSKALNNYVKNRTLYPFPLLKRKYLVMQENDKTIPELDFNI</sequence>
<feature type="transmembrane region" description="Helical" evidence="1">
    <location>
        <begin position="178"/>
        <end position="199"/>
    </location>
</feature>
<keyword evidence="1" id="KW-0812">Transmembrane</keyword>
<evidence type="ECO:0008006" key="4">
    <source>
        <dbReference type="Google" id="ProtNLM"/>
    </source>
</evidence>
<feature type="transmembrane region" description="Helical" evidence="1">
    <location>
        <begin position="141"/>
        <end position="166"/>
    </location>
</feature>
<organism evidence="2 3">
    <name type="scientific">Mycoplasma seminis</name>
    <dbReference type="NCBI Taxonomy" id="512749"/>
    <lineage>
        <taxon>Bacteria</taxon>
        <taxon>Bacillati</taxon>
        <taxon>Mycoplasmatota</taxon>
        <taxon>Mollicutes</taxon>
        <taxon>Mycoplasmataceae</taxon>
        <taxon>Mycoplasma</taxon>
    </lineage>
</organism>
<dbReference type="Proteomes" id="UP001237011">
    <property type="component" value="Chromosome"/>
</dbReference>
<protein>
    <recommendedName>
        <fullName evidence="4">DUF4013 domain-containing protein</fullName>
    </recommendedName>
</protein>
<dbReference type="RefSeq" id="WP_305937784.1">
    <property type="nucleotide sequence ID" value="NZ_CP132191.1"/>
</dbReference>
<evidence type="ECO:0000313" key="3">
    <source>
        <dbReference type="Proteomes" id="UP001237011"/>
    </source>
</evidence>
<proteinExistence type="predicted"/>